<dbReference type="PATRIC" id="fig|1705565.3.peg.4275"/>
<keyword evidence="1" id="KW-0472">Membrane</keyword>
<dbReference type="InterPro" id="IPR014729">
    <property type="entry name" value="Rossmann-like_a/b/a_fold"/>
</dbReference>
<evidence type="ECO:0000313" key="4">
    <source>
        <dbReference type="Proteomes" id="UP000036932"/>
    </source>
</evidence>
<proteinExistence type="predicted"/>
<keyword evidence="4" id="KW-1185">Reference proteome</keyword>
<feature type="domain" description="DUF218" evidence="2">
    <location>
        <begin position="53"/>
        <end position="182"/>
    </location>
</feature>
<accession>A0A0M1P5A8</accession>
<dbReference type="PANTHER" id="PTHR30336:SF20">
    <property type="entry name" value="DUF218 DOMAIN-CONTAINING PROTEIN"/>
    <property type="match status" value="1"/>
</dbReference>
<keyword evidence="1" id="KW-1133">Transmembrane helix</keyword>
<dbReference type="Gene3D" id="3.40.50.620">
    <property type="entry name" value="HUPs"/>
    <property type="match status" value="1"/>
</dbReference>
<comment type="caution">
    <text evidence="3">The sequence shown here is derived from an EMBL/GenBank/DDBJ whole genome shotgun (WGS) entry which is preliminary data.</text>
</comment>
<gene>
    <name evidence="3" type="ORF">AM231_11355</name>
</gene>
<dbReference type="Proteomes" id="UP000036932">
    <property type="component" value="Unassembled WGS sequence"/>
</dbReference>
<keyword evidence="1" id="KW-0812">Transmembrane</keyword>
<protein>
    <submittedName>
        <fullName evidence="3">Multidrug MFS transporter</fullName>
    </submittedName>
</protein>
<reference evidence="4" key="1">
    <citation type="submission" date="2015-08" db="EMBL/GenBank/DDBJ databases">
        <title>Genome sequencing project for genomic taxonomy and phylogenomics of Bacillus-like bacteria.</title>
        <authorList>
            <person name="Liu B."/>
            <person name="Wang J."/>
            <person name="Zhu Y."/>
            <person name="Liu G."/>
            <person name="Chen Q."/>
            <person name="Chen Z."/>
            <person name="Lan J."/>
            <person name="Che J."/>
            <person name="Ge C."/>
            <person name="Shi H."/>
            <person name="Pan Z."/>
            <person name="Liu X."/>
        </authorList>
    </citation>
    <scope>NUCLEOTIDE SEQUENCE [LARGE SCALE GENOMIC DNA]</scope>
    <source>
        <strain evidence="4">FJAT-22460</strain>
    </source>
</reference>
<dbReference type="PANTHER" id="PTHR30336">
    <property type="entry name" value="INNER MEMBRANE PROTEIN, PROBABLE PERMEASE"/>
    <property type="match status" value="1"/>
</dbReference>
<sequence>MIRDNPARKIRDNRKRFFIRVVLTLIGIVLIYTLYVGYTIWNYAQRTVSLPSDAAIVLGAAVWDESPSPVFQGRIDHAIWLYDQELVSKLIFTGGRGVEGEPAESEVARQYAIAHGVPEGDILIETKSTITEQNLYYAKEIGEKAGLSSYLIVSDPLHMKRAMMMAEDMKLYANPSPVTESAYRSLRSKIPFLFREVFYYIGYQFISPFRNDVY</sequence>
<feature type="transmembrane region" description="Helical" evidence="1">
    <location>
        <begin position="21"/>
        <end position="41"/>
    </location>
</feature>
<evidence type="ECO:0000259" key="2">
    <source>
        <dbReference type="Pfam" id="PF02698"/>
    </source>
</evidence>
<evidence type="ECO:0000256" key="1">
    <source>
        <dbReference type="SAM" id="Phobius"/>
    </source>
</evidence>
<dbReference type="RefSeq" id="WP_054402703.1">
    <property type="nucleotide sequence ID" value="NZ_LIUT01000001.1"/>
</dbReference>
<dbReference type="InterPro" id="IPR003848">
    <property type="entry name" value="DUF218"/>
</dbReference>
<name>A0A0M1P5A8_9BACL</name>
<dbReference type="CDD" id="cd06259">
    <property type="entry name" value="YdcF-like"/>
    <property type="match status" value="1"/>
</dbReference>
<dbReference type="GO" id="GO:0005886">
    <property type="term" value="C:plasma membrane"/>
    <property type="evidence" value="ECO:0007669"/>
    <property type="project" value="TreeGrafter"/>
</dbReference>
<organism evidence="3 4">
    <name type="scientific">Paenibacillus solani</name>
    <dbReference type="NCBI Taxonomy" id="1705565"/>
    <lineage>
        <taxon>Bacteria</taxon>
        <taxon>Bacillati</taxon>
        <taxon>Bacillota</taxon>
        <taxon>Bacilli</taxon>
        <taxon>Bacillales</taxon>
        <taxon>Paenibacillaceae</taxon>
        <taxon>Paenibacillus</taxon>
    </lineage>
</organism>
<dbReference type="OrthoDB" id="9782395at2"/>
<evidence type="ECO:0000313" key="3">
    <source>
        <dbReference type="EMBL" id="KOR89671.1"/>
    </source>
</evidence>
<dbReference type="InterPro" id="IPR051599">
    <property type="entry name" value="Cell_Envelope_Assoc"/>
</dbReference>
<dbReference type="Pfam" id="PF02698">
    <property type="entry name" value="DUF218"/>
    <property type="match status" value="1"/>
</dbReference>
<dbReference type="EMBL" id="LIUT01000001">
    <property type="protein sequence ID" value="KOR89671.1"/>
    <property type="molecule type" value="Genomic_DNA"/>
</dbReference>
<dbReference type="AlphaFoldDB" id="A0A0M1P5A8"/>